<dbReference type="Proteomes" id="UP001219525">
    <property type="component" value="Unassembled WGS sequence"/>
</dbReference>
<evidence type="ECO:0000313" key="1">
    <source>
        <dbReference type="EMBL" id="KAJ7215819.1"/>
    </source>
</evidence>
<reference evidence="1" key="1">
    <citation type="submission" date="2023-03" db="EMBL/GenBank/DDBJ databases">
        <title>Massive genome expansion in bonnet fungi (Mycena s.s.) driven by repeated elements and novel gene families across ecological guilds.</title>
        <authorList>
            <consortium name="Lawrence Berkeley National Laboratory"/>
            <person name="Harder C.B."/>
            <person name="Miyauchi S."/>
            <person name="Viragh M."/>
            <person name="Kuo A."/>
            <person name="Thoen E."/>
            <person name="Andreopoulos B."/>
            <person name="Lu D."/>
            <person name="Skrede I."/>
            <person name="Drula E."/>
            <person name="Henrissat B."/>
            <person name="Morin E."/>
            <person name="Kohler A."/>
            <person name="Barry K."/>
            <person name="LaButti K."/>
            <person name="Morin E."/>
            <person name="Salamov A."/>
            <person name="Lipzen A."/>
            <person name="Mereny Z."/>
            <person name="Hegedus B."/>
            <person name="Baldrian P."/>
            <person name="Stursova M."/>
            <person name="Weitz H."/>
            <person name="Taylor A."/>
            <person name="Grigoriev I.V."/>
            <person name="Nagy L.G."/>
            <person name="Martin F."/>
            <person name="Kauserud H."/>
        </authorList>
    </citation>
    <scope>NUCLEOTIDE SEQUENCE</scope>
    <source>
        <strain evidence="1">9144</strain>
    </source>
</reference>
<name>A0AAD6YGF0_9AGAR</name>
<accession>A0AAD6YGF0</accession>
<comment type="caution">
    <text evidence="1">The sequence shown here is derived from an EMBL/GenBank/DDBJ whole genome shotgun (WGS) entry which is preliminary data.</text>
</comment>
<evidence type="ECO:0000313" key="2">
    <source>
        <dbReference type="Proteomes" id="UP001219525"/>
    </source>
</evidence>
<keyword evidence="2" id="KW-1185">Reference proteome</keyword>
<organism evidence="1 2">
    <name type="scientific">Mycena pura</name>
    <dbReference type="NCBI Taxonomy" id="153505"/>
    <lineage>
        <taxon>Eukaryota</taxon>
        <taxon>Fungi</taxon>
        <taxon>Dikarya</taxon>
        <taxon>Basidiomycota</taxon>
        <taxon>Agaricomycotina</taxon>
        <taxon>Agaricomycetes</taxon>
        <taxon>Agaricomycetidae</taxon>
        <taxon>Agaricales</taxon>
        <taxon>Marasmiineae</taxon>
        <taxon>Mycenaceae</taxon>
        <taxon>Mycena</taxon>
    </lineage>
</organism>
<sequence>MSQREKLWDARWDEWREERVPHLCMLPAPSACRPRPAAPLPFSRRPCPVPAPGSLHAAPAVCTLPVPSTRHGLLRPLALPLGPRPRPLQANPALHRLHTFTLKCAGSFLTPGAAAALQRPAPPAALNEASMSCMLCSFSIPRATPRVHHVHALSMPAWMPSTDIFLPIRGGNPMERQWPQEEKLEDEGEMQEAHHGSTFETHHVRHDSNRLRVPGLLTLDLLAREDMRNREDDGINNLNTLSLSMLVATKPRAYPTASPPQGTGRIFPTTTNLPAMRSLLTFM</sequence>
<gene>
    <name evidence="1" type="ORF">GGX14DRAFT_562276</name>
</gene>
<protein>
    <submittedName>
        <fullName evidence="1">Uncharacterized protein</fullName>
    </submittedName>
</protein>
<dbReference type="EMBL" id="JARJCW010000016">
    <property type="protein sequence ID" value="KAJ7215819.1"/>
    <property type="molecule type" value="Genomic_DNA"/>
</dbReference>
<proteinExistence type="predicted"/>
<dbReference type="AlphaFoldDB" id="A0AAD6YGF0"/>